<proteinExistence type="predicted"/>
<organism evidence="1 2">
    <name type="scientific">Metabacillus lacus</name>
    <dbReference type="NCBI Taxonomy" id="1983721"/>
    <lineage>
        <taxon>Bacteria</taxon>
        <taxon>Bacillati</taxon>
        <taxon>Bacillota</taxon>
        <taxon>Bacilli</taxon>
        <taxon>Bacillales</taxon>
        <taxon>Bacillaceae</taxon>
        <taxon>Metabacillus</taxon>
    </lineage>
</organism>
<dbReference type="InterPro" id="IPR003718">
    <property type="entry name" value="OsmC/Ohr_fam"/>
</dbReference>
<dbReference type="InterPro" id="IPR036102">
    <property type="entry name" value="OsmC/Ohrsf"/>
</dbReference>
<keyword evidence="2" id="KW-1185">Reference proteome</keyword>
<accession>A0A7X2M035</accession>
<sequence length="127" mass="14252">MEFMLDGEGFKTELEYGELHISGNENHGFRPYQLMVSSIAVCSGGVLKKILEKKRMTVSDLRISTEVVRNKEKANAIEVIHLHYKITGKNLDESKVAQSIKIASRNCPIARSVEGSIMIHETFEIST</sequence>
<dbReference type="PANTHER" id="PTHR34352">
    <property type="entry name" value="PROTEIN YHFA"/>
    <property type="match status" value="1"/>
</dbReference>
<protein>
    <submittedName>
        <fullName evidence="1">OsmC family peroxiredoxin</fullName>
    </submittedName>
</protein>
<dbReference type="SUPFAM" id="SSF82784">
    <property type="entry name" value="OsmC-like"/>
    <property type="match status" value="1"/>
</dbReference>
<reference evidence="1 2" key="1">
    <citation type="submission" date="2019-11" db="EMBL/GenBank/DDBJ databases">
        <title>Bacillus lacus genome.</title>
        <authorList>
            <person name="Allen C.J."/>
            <person name="Newman J.D."/>
        </authorList>
    </citation>
    <scope>NUCLEOTIDE SEQUENCE [LARGE SCALE GENOMIC DNA]</scope>
    <source>
        <strain evidence="1 2">KCTC 33946</strain>
    </source>
</reference>
<name>A0A7X2M035_9BACI</name>
<gene>
    <name evidence="1" type="ORF">GJU40_16065</name>
</gene>
<dbReference type="RefSeq" id="WP_343031585.1">
    <property type="nucleotide sequence ID" value="NZ_WKKI01000040.1"/>
</dbReference>
<dbReference type="Pfam" id="PF02566">
    <property type="entry name" value="OsmC"/>
    <property type="match status" value="1"/>
</dbReference>
<comment type="caution">
    <text evidence="1">The sequence shown here is derived from an EMBL/GenBank/DDBJ whole genome shotgun (WGS) entry which is preliminary data.</text>
</comment>
<dbReference type="AlphaFoldDB" id="A0A7X2M035"/>
<evidence type="ECO:0000313" key="2">
    <source>
        <dbReference type="Proteomes" id="UP000448867"/>
    </source>
</evidence>
<evidence type="ECO:0000313" key="1">
    <source>
        <dbReference type="EMBL" id="MRX73658.1"/>
    </source>
</evidence>
<dbReference type="PANTHER" id="PTHR34352:SF1">
    <property type="entry name" value="PROTEIN YHFA"/>
    <property type="match status" value="1"/>
</dbReference>
<dbReference type="Gene3D" id="3.30.300.20">
    <property type="match status" value="1"/>
</dbReference>
<dbReference type="InterPro" id="IPR015946">
    <property type="entry name" value="KH_dom-like_a/b"/>
</dbReference>
<dbReference type="Proteomes" id="UP000448867">
    <property type="component" value="Unassembled WGS sequence"/>
</dbReference>
<dbReference type="EMBL" id="WKKI01000040">
    <property type="protein sequence ID" value="MRX73658.1"/>
    <property type="molecule type" value="Genomic_DNA"/>
</dbReference>